<dbReference type="SUPFAM" id="SSF46689">
    <property type="entry name" value="Homeodomain-like"/>
    <property type="match status" value="1"/>
</dbReference>
<dbReference type="RefSeq" id="WP_350783023.1">
    <property type="nucleotide sequence ID" value="NZ_JBEPEK010000143.1"/>
</dbReference>
<reference evidence="6 7" key="1">
    <citation type="submission" date="2024-06" db="EMBL/GenBank/DDBJ databases">
        <title>The Natural Products Discovery Center: Release of the First 8490 Sequenced Strains for Exploring Actinobacteria Biosynthetic Diversity.</title>
        <authorList>
            <person name="Kalkreuter E."/>
            <person name="Kautsar S.A."/>
            <person name="Yang D."/>
            <person name="Bader C.D."/>
            <person name="Teijaro C.N."/>
            <person name="Fluegel L."/>
            <person name="Davis C.M."/>
            <person name="Simpson J.R."/>
            <person name="Lauterbach L."/>
            <person name="Steele A.D."/>
            <person name="Gui C."/>
            <person name="Meng S."/>
            <person name="Li G."/>
            <person name="Viehrig K."/>
            <person name="Ye F."/>
            <person name="Su P."/>
            <person name="Kiefer A.F."/>
            <person name="Nichols A."/>
            <person name="Cepeda A.J."/>
            <person name="Yan W."/>
            <person name="Fan B."/>
            <person name="Jiang Y."/>
            <person name="Adhikari A."/>
            <person name="Zheng C.-J."/>
            <person name="Schuster L."/>
            <person name="Cowan T.M."/>
            <person name="Smanski M.J."/>
            <person name="Chevrette M.G."/>
            <person name="De Carvalho L.P.S."/>
            <person name="Shen B."/>
        </authorList>
    </citation>
    <scope>NUCLEOTIDE SEQUENCE [LARGE SCALE GENOMIC DNA]</scope>
    <source>
        <strain evidence="6 7">NPDC000234</strain>
    </source>
</reference>
<evidence type="ECO:0000313" key="6">
    <source>
        <dbReference type="EMBL" id="MER7181900.1"/>
    </source>
</evidence>
<dbReference type="Pfam" id="PF00440">
    <property type="entry name" value="TetR_N"/>
    <property type="match status" value="1"/>
</dbReference>
<protein>
    <submittedName>
        <fullName evidence="6">TetR family transcriptional regulator</fullName>
    </submittedName>
</protein>
<keyword evidence="2 4" id="KW-0238">DNA-binding</keyword>
<dbReference type="PANTHER" id="PTHR30055:SF234">
    <property type="entry name" value="HTH-TYPE TRANSCRIPTIONAL REGULATOR BETI"/>
    <property type="match status" value="1"/>
</dbReference>
<accession>A0ABV1WYQ1</accession>
<dbReference type="InterPro" id="IPR009057">
    <property type="entry name" value="Homeodomain-like_sf"/>
</dbReference>
<feature type="domain" description="HTH tetR-type" evidence="5">
    <location>
        <begin position="7"/>
        <end position="67"/>
    </location>
</feature>
<keyword evidence="1" id="KW-0805">Transcription regulation</keyword>
<evidence type="ECO:0000313" key="7">
    <source>
        <dbReference type="Proteomes" id="UP001474181"/>
    </source>
</evidence>
<dbReference type="InterPro" id="IPR050109">
    <property type="entry name" value="HTH-type_TetR-like_transc_reg"/>
</dbReference>
<proteinExistence type="predicted"/>
<dbReference type="InterPro" id="IPR001647">
    <property type="entry name" value="HTH_TetR"/>
</dbReference>
<gene>
    <name evidence="6" type="ORF">ABT404_20850</name>
</gene>
<keyword evidence="7" id="KW-1185">Reference proteome</keyword>
<evidence type="ECO:0000259" key="5">
    <source>
        <dbReference type="PROSITE" id="PS50977"/>
    </source>
</evidence>
<evidence type="ECO:0000256" key="3">
    <source>
        <dbReference type="ARBA" id="ARBA00023163"/>
    </source>
</evidence>
<name>A0ABV1WYQ1_9ACTN</name>
<keyword evidence="3" id="KW-0804">Transcription</keyword>
<dbReference type="PRINTS" id="PR00455">
    <property type="entry name" value="HTHTETR"/>
</dbReference>
<evidence type="ECO:0000256" key="4">
    <source>
        <dbReference type="PROSITE-ProRule" id="PRU00335"/>
    </source>
</evidence>
<dbReference type="PANTHER" id="PTHR30055">
    <property type="entry name" value="HTH-TYPE TRANSCRIPTIONAL REGULATOR RUTR"/>
    <property type="match status" value="1"/>
</dbReference>
<dbReference type="Gene3D" id="1.10.357.10">
    <property type="entry name" value="Tetracycline Repressor, domain 2"/>
    <property type="match status" value="1"/>
</dbReference>
<feature type="DNA-binding region" description="H-T-H motif" evidence="4">
    <location>
        <begin position="30"/>
        <end position="49"/>
    </location>
</feature>
<dbReference type="Proteomes" id="UP001474181">
    <property type="component" value="Unassembled WGS sequence"/>
</dbReference>
<comment type="caution">
    <text evidence="6">The sequence shown here is derived from an EMBL/GenBank/DDBJ whole genome shotgun (WGS) entry which is preliminary data.</text>
</comment>
<evidence type="ECO:0000256" key="2">
    <source>
        <dbReference type="ARBA" id="ARBA00023125"/>
    </source>
</evidence>
<dbReference type="InterPro" id="IPR036271">
    <property type="entry name" value="Tet_transcr_reg_TetR-rel_C_sf"/>
</dbReference>
<dbReference type="EMBL" id="JBEPEK010000143">
    <property type="protein sequence ID" value="MER7181900.1"/>
    <property type="molecule type" value="Genomic_DNA"/>
</dbReference>
<organism evidence="6 7">
    <name type="scientific">Streptomyces hyaluromycini</name>
    <dbReference type="NCBI Taxonomy" id="1377993"/>
    <lineage>
        <taxon>Bacteria</taxon>
        <taxon>Bacillati</taxon>
        <taxon>Actinomycetota</taxon>
        <taxon>Actinomycetes</taxon>
        <taxon>Kitasatosporales</taxon>
        <taxon>Streptomycetaceae</taxon>
        <taxon>Streptomyces</taxon>
    </lineage>
</organism>
<evidence type="ECO:0000256" key="1">
    <source>
        <dbReference type="ARBA" id="ARBA00023015"/>
    </source>
</evidence>
<dbReference type="PROSITE" id="PS50977">
    <property type="entry name" value="HTH_TETR_2"/>
    <property type="match status" value="1"/>
</dbReference>
<sequence length="187" mass="20234">MKQSRAQRTHELLMDSAAAEFVLHGFAGTNLSDVVARTRLTKGALYGHFASKAELAEELGRRFEKAWGELLSSAGFSPRELVIGLARRMDDDVQFAAGLRLTTDAARGDRRDPAPLGELRGHLEDLIQEARREGQIGAGHQPELLARFAVALLMGACSNRWTAQGRGGGLEAQVSEMWDVVAPVLGG</sequence>
<dbReference type="SUPFAM" id="SSF48498">
    <property type="entry name" value="Tetracyclin repressor-like, C-terminal domain"/>
    <property type="match status" value="1"/>
</dbReference>